<dbReference type="RefSeq" id="WP_287269118.1">
    <property type="nucleotide sequence ID" value="NZ_JAMYMY010000038.1"/>
</dbReference>
<dbReference type="InterPro" id="IPR051604">
    <property type="entry name" value="Ergot_Alk_Oxidoreductase"/>
</dbReference>
<dbReference type="Pfam" id="PF05368">
    <property type="entry name" value="NmrA"/>
    <property type="match status" value="1"/>
</dbReference>
<evidence type="ECO:0000313" key="2">
    <source>
        <dbReference type="EMBL" id="MER8931922.1"/>
    </source>
</evidence>
<dbReference type="SUPFAM" id="SSF51735">
    <property type="entry name" value="NAD(P)-binding Rossmann-fold domains"/>
    <property type="match status" value="1"/>
</dbReference>
<gene>
    <name evidence="2" type="ORF">NKI33_02935</name>
</gene>
<comment type="caution">
    <text evidence="2">The sequence shown here is derived from an EMBL/GenBank/DDBJ whole genome shotgun (WGS) entry which is preliminary data.</text>
</comment>
<dbReference type="Gene3D" id="3.90.25.10">
    <property type="entry name" value="UDP-galactose 4-epimerase, domain 1"/>
    <property type="match status" value="1"/>
</dbReference>
<organism evidence="2 3">
    <name type="scientific">Mesorhizobium opportunistum</name>
    <dbReference type="NCBI Taxonomy" id="593909"/>
    <lineage>
        <taxon>Bacteria</taxon>
        <taxon>Pseudomonadati</taxon>
        <taxon>Pseudomonadota</taxon>
        <taxon>Alphaproteobacteria</taxon>
        <taxon>Hyphomicrobiales</taxon>
        <taxon>Phyllobacteriaceae</taxon>
        <taxon>Mesorhizobium</taxon>
    </lineage>
</organism>
<proteinExistence type="predicted"/>
<dbReference type="InterPro" id="IPR008030">
    <property type="entry name" value="NmrA-like"/>
</dbReference>
<dbReference type="EMBL" id="JAMYPJ010000002">
    <property type="protein sequence ID" value="MER8931922.1"/>
    <property type="molecule type" value="Genomic_DNA"/>
</dbReference>
<dbReference type="PANTHER" id="PTHR43162">
    <property type="match status" value="1"/>
</dbReference>
<dbReference type="Proteomes" id="UP001464387">
    <property type="component" value="Unassembled WGS sequence"/>
</dbReference>
<keyword evidence="3" id="KW-1185">Reference proteome</keyword>
<feature type="domain" description="NmrA-like" evidence="1">
    <location>
        <begin position="2"/>
        <end position="222"/>
    </location>
</feature>
<dbReference type="PANTHER" id="PTHR43162:SF1">
    <property type="entry name" value="PRESTALK A DIFFERENTIATION PROTEIN A"/>
    <property type="match status" value="1"/>
</dbReference>
<sequence>MTILAVGAAGRFAGNVIPALAQRNARVRGLVRKPEEIARVREHGAAETAVGDLRDRASLDAALKDIEAVFYIAPAFMAEEAEVGKGLVNAAIRAGVRRLVFSSVIHPVLSGLGNHIAKAPVEEAILTSKLEYTFLHPSRFYQNYEAFWPKVIETGVLAEPWSAETRFSLVDYRDIADVAAIALTEDRLLYGTFELCAPGWHNRHDVVTLLGEVLGREIRERRDPGVLGEVGPGQRTMFEHYDHYNLLGNPLTLRAILGHEPRSLKVFFEELAAGAR</sequence>
<dbReference type="Gene3D" id="3.40.50.720">
    <property type="entry name" value="NAD(P)-binding Rossmann-like Domain"/>
    <property type="match status" value="1"/>
</dbReference>
<name>A0ABV1YA74_9HYPH</name>
<accession>A0ABV1YA74</accession>
<evidence type="ECO:0000259" key="1">
    <source>
        <dbReference type="Pfam" id="PF05368"/>
    </source>
</evidence>
<dbReference type="InterPro" id="IPR036291">
    <property type="entry name" value="NAD(P)-bd_dom_sf"/>
</dbReference>
<reference evidence="2 3" key="1">
    <citation type="journal article" date="2024" name="Proc. Natl. Acad. Sci. U.S.A.">
        <title>The evolutionary genomics of adaptation to stress in wild rhizobium bacteria.</title>
        <authorList>
            <person name="Kehlet-Delgado H."/>
            <person name="Montoya A.P."/>
            <person name="Jensen K.T."/>
            <person name="Wendlandt C.E."/>
            <person name="Dexheimer C."/>
            <person name="Roberts M."/>
            <person name="Torres Martinez L."/>
            <person name="Friesen M.L."/>
            <person name="Griffitts J.S."/>
            <person name="Porter S.S."/>
        </authorList>
    </citation>
    <scope>NUCLEOTIDE SEQUENCE [LARGE SCALE GENOMIC DNA]</scope>
    <source>
        <strain evidence="2 3">M0729</strain>
    </source>
</reference>
<protein>
    <submittedName>
        <fullName evidence="2">NmrA family NAD(P)-binding protein</fullName>
    </submittedName>
</protein>
<evidence type="ECO:0000313" key="3">
    <source>
        <dbReference type="Proteomes" id="UP001464387"/>
    </source>
</evidence>